<evidence type="ECO:0000256" key="6">
    <source>
        <dbReference type="ARBA" id="ARBA00022989"/>
    </source>
</evidence>
<protein>
    <recommendedName>
        <fullName evidence="11">Exosortase/archaeosortase family protein</fullName>
    </recommendedName>
</protein>
<dbReference type="NCBIfam" id="TIGR04178">
    <property type="entry name" value="exo_archaeo"/>
    <property type="match status" value="1"/>
</dbReference>
<dbReference type="KEGG" id="mico:GDR74_17610"/>
<dbReference type="EMBL" id="CP045423">
    <property type="protein sequence ID" value="QFU17883.1"/>
    <property type="molecule type" value="Genomic_DNA"/>
</dbReference>
<feature type="transmembrane region" description="Helical" evidence="8">
    <location>
        <begin position="205"/>
        <end position="229"/>
    </location>
</feature>
<dbReference type="Proteomes" id="UP000325614">
    <property type="component" value="Chromosome"/>
</dbReference>
<feature type="transmembrane region" description="Helical" evidence="8">
    <location>
        <begin position="78"/>
        <end position="98"/>
    </location>
</feature>
<evidence type="ECO:0000256" key="3">
    <source>
        <dbReference type="ARBA" id="ARBA00022670"/>
    </source>
</evidence>
<feature type="transmembrane region" description="Helical" evidence="8">
    <location>
        <begin position="276"/>
        <end position="297"/>
    </location>
</feature>
<name>A0A5P9JZK5_9HYPH</name>
<evidence type="ECO:0008006" key="11">
    <source>
        <dbReference type="Google" id="ProtNLM"/>
    </source>
</evidence>
<keyword evidence="7 8" id="KW-0472">Membrane</keyword>
<proteinExistence type="predicted"/>
<feature type="transmembrane region" description="Helical" evidence="8">
    <location>
        <begin position="110"/>
        <end position="139"/>
    </location>
</feature>
<reference evidence="9 10" key="1">
    <citation type="submission" date="2019-10" db="EMBL/GenBank/DDBJ databases">
        <title>Isolation, Identification of Microvirga thermotolerans HR1, a novel thermophilic bacterium and Comparative Genomics of the genus Microvirga.</title>
        <authorList>
            <person name="Li J."/>
            <person name="Zhang W."/>
            <person name="Lin M."/>
            <person name="Wang J."/>
        </authorList>
    </citation>
    <scope>NUCLEOTIDE SEQUENCE [LARGE SCALE GENOMIC DNA]</scope>
    <source>
        <strain evidence="9 10">HR1</strain>
    </source>
</reference>
<evidence type="ECO:0000256" key="2">
    <source>
        <dbReference type="ARBA" id="ARBA00022475"/>
    </source>
</evidence>
<keyword evidence="5" id="KW-0378">Hydrolase</keyword>
<accession>A0A5P9JZK5</accession>
<organism evidence="9 10">
    <name type="scientific">Microvirga thermotolerans</name>
    <dbReference type="NCBI Taxonomy" id="2651334"/>
    <lineage>
        <taxon>Bacteria</taxon>
        <taxon>Pseudomonadati</taxon>
        <taxon>Pseudomonadota</taxon>
        <taxon>Alphaproteobacteria</taxon>
        <taxon>Hyphomicrobiales</taxon>
        <taxon>Methylobacteriaceae</taxon>
        <taxon>Microvirga</taxon>
    </lineage>
</organism>
<dbReference type="InterPro" id="IPR026392">
    <property type="entry name" value="Exo/Archaeosortase_dom"/>
</dbReference>
<keyword evidence="2" id="KW-1003">Cell membrane</keyword>
<dbReference type="GO" id="GO:0008233">
    <property type="term" value="F:peptidase activity"/>
    <property type="evidence" value="ECO:0007669"/>
    <property type="project" value="UniProtKB-KW"/>
</dbReference>
<evidence type="ECO:0000256" key="1">
    <source>
        <dbReference type="ARBA" id="ARBA00004651"/>
    </source>
</evidence>
<keyword evidence="6 8" id="KW-1133">Transmembrane helix</keyword>
<evidence type="ECO:0000256" key="8">
    <source>
        <dbReference type="SAM" id="Phobius"/>
    </source>
</evidence>
<keyword evidence="3" id="KW-0645">Protease</keyword>
<evidence type="ECO:0000313" key="9">
    <source>
        <dbReference type="EMBL" id="QFU17883.1"/>
    </source>
</evidence>
<comment type="subcellular location">
    <subcellularLocation>
        <location evidence="1">Cell membrane</location>
        <topology evidence="1">Multi-pass membrane protein</topology>
    </subcellularLocation>
</comment>
<evidence type="ECO:0000256" key="5">
    <source>
        <dbReference type="ARBA" id="ARBA00022801"/>
    </source>
</evidence>
<sequence>MSMQDCEAVRPKGFPLLSSDRKAAGIPFRVSRSKAGIFSLSRNELFAGLAALAFLNGISERIAMAVRENGVPAALMSTFDISIIVWAACGIGLSFLLRDPPQPVSRADRVVAALALAALLLPVVPISWLALSGLTVYIVKSSAPSSFMHRGAWILLAMTVPMLWGRLLFAVFSDAILRGDAALVGWLVGTPRIGNAIQFADGSGYLWIAPACSSLANVSLAVLCWVTLAKVENRPSSWRDAGWILAAACAVIAVNVVRIGLLGLYRESFETLHGPVGATIASLLILVLTVAICQIGIRHAPARA</sequence>
<feature type="transmembrane region" description="Helical" evidence="8">
    <location>
        <begin position="241"/>
        <end position="264"/>
    </location>
</feature>
<dbReference type="GO" id="GO:0005886">
    <property type="term" value="C:plasma membrane"/>
    <property type="evidence" value="ECO:0007669"/>
    <property type="project" value="UniProtKB-SubCell"/>
</dbReference>
<evidence type="ECO:0000313" key="10">
    <source>
        <dbReference type="Proteomes" id="UP000325614"/>
    </source>
</evidence>
<evidence type="ECO:0000256" key="7">
    <source>
        <dbReference type="ARBA" id="ARBA00023136"/>
    </source>
</evidence>
<dbReference type="GO" id="GO:0006508">
    <property type="term" value="P:proteolysis"/>
    <property type="evidence" value="ECO:0007669"/>
    <property type="project" value="UniProtKB-KW"/>
</dbReference>
<feature type="transmembrane region" description="Helical" evidence="8">
    <location>
        <begin position="151"/>
        <end position="172"/>
    </location>
</feature>
<evidence type="ECO:0000256" key="4">
    <source>
        <dbReference type="ARBA" id="ARBA00022692"/>
    </source>
</evidence>
<dbReference type="AlphaFoldDB" id="A0A5P9JZK5"/>
<keyword evidence="10" id="KW-1185">Reference proteome</keyword>
<keyword evidence="4 8" id="KW-0812">Transmembrane</keyword>
<gene>
    <name evidence="9" type="ORF">GDR74_17610</name>
</gene>